<dbReference type="InterPro" id="IPR029058">
    <property type="entry name" value="AB_hydrolase_fold"/>
</dbReference>
<name>A0A9P5PQ05_9AGAR</name>
<dbReference type="PANTHER" id="PTHR33840">
    <property type="match status" value="1"/>
</dbReference>
<accession>A0A9P5PQ05</accession>
<feature type="region of interest" description="Disordered" evidence="1">
    <location>
        <begin position="342"/>
        <end position="374"/>
    </location>
</feature>
<dbReference type="Proteomes" id="UP000772434">
    <property type="component" value="Unassembled WGS sequence"/>
</dbReference>
<dbReference type="EMBL" id="JADNRY010000087">
    <property type="protein sequence ID" value="KAF9066462.1"/>
    <property type="molecule type" value="Genomic_DNA"/>
</dbReference>
<dbReference type="SUPFAM" id="SSF53474">
    <property type="entry name" value="alpha/beta-Hydrolases"/>
    <property type="match status" value="1"/>
</dbReference>
<evidence type="ECO:0000256" key="1">
    <source>
        <dbReference type="SAM" id="MobiDB-lite"/>
    </source>
</evidence>
<reference evidence="3" key="1">
    <citation type="submission" date="2020-11" db="EMBL/GenBank/DDBJ databases">
        <authorList>
            <consortium name="DOE Joint Genome Institute"/>
            <person name="Ahrendt S."/>
            <person name="Riley R."/>
            <person name="Andreopoulos W."/>
            <person name="Labutti K."/>
            <person name="Pangilinan J."/>
            <person name="Ruiz-Duenas F.J."/>
            <person name="Barrasa J.M."/>
            <person name="Sanchez-Garcia M."/>
            <person name="Camarero S."/>
            <person name="Miyauchi S."/>
            <person name="Serrano A."/>
            <person name="Linde D."/>
            <person name="Babiker R."/>
            <person name="Drula E."/>
            <person name="Ayuso-Fernandez I."/>
            <person name="Pacheco R."/>
            <person name="Padilla G."/>
            <person name="Ferreira P."/>
            <person name="Barriuso J."/>
            <person name="Kellner H."/>
            <person name="Castanera R."/>
            <person name="Alfaro M."/>
            <person name="Ramirez L."/>
            <person name="Pisabarro A.G."/>
            <person name="Kuo A."/>
            <person name="Tritt A."/>
            <person name="Lipzen A."/>
            <person name="He G."/>
            <person name="Yan M."/>
            <person name="Ng V."/>
            <person name="Cullen D."/>
            <person name="Martin F."/>
            <person name="Rosso M.-N."/>
            <person name="Henrissat B."/>
            <person name="Hibbett D."/>
            <person name="Martinez A.T."/>
            <person name="Grigoriev I.V."/>
        </authorList>
    </citation>
    <scope>NUCLEOTIDE SEQUENCE</scope>
    <source>
        <strain evidence="3">AH 40177</strain>
    </source>
</reference>
<proteinExistence type="predicted"/>
<evidence type="ECO:0000313" key="4">
    <source>
        <dbReference type="Proteomes" id="UP000772434"/>
    </source>
</evidence>
<dbReference type="OrthoDB" id="3162439at2759"/>
<evidence type="ECO:0000313" key="3">
    <source>
        <dbReference type="EMBL" id="KAF9066462.1"/>
    </source>
</evidence>
<comment type="caution">
    <text evidence="3">The sequence shown here is derived from an EMBL/GenBank/DDBJ whole genome shotgun (WGS) entry which is preliminary data.</text>
</comment>
<keyword evidence="4" id="KW-1185">Reference proteome</keyword>
<evidence type="ECO:0000259" key="2">
    <source>
        <dbReference type="Pfam" id="PF09994"/>
    </source>
</evidence>
<feature type="domain" description="T6SS Phospholipase effector Tle1-like catalytic" evidence="2">
    <location>
        <begin position="12"/>
        <end position="318"/>
    </location>
</feature>
<protein>
    <recommendedName>
        <fullName evidence="2">T6SS Phospholipase effector Tle1-like catalytic domain-containing protein</fullName>
    </recommendedName>
</protein>
<organism evidence="3 4">
    <name type="scientific">Rhodocollybia butyracea</name>
    <dbReference type="NCBI Taxonomy" id="206335"/>
    <lineage>
        <taxon>Eukaryota</taxon>
        <taxon>Fungi</taxon>
        <taxon>Dikarya</taxon>
        <taxon>Basidiomycota</taxon>
        <taxon>Agaricomycotina</taxon>
        <taxon>Agaricomycetes</taxon>
        <taxon>Agaricomycetidae</taxon>
        <taxon>Agaricales</taxon>
        <taxon>Marasmiineae</taxon>
        <taxon>Omphalotaceae</taxon>
        <taxon>Rhodocollybia</taxon>
    </lineage>
</organism>
<dbReference type="PANTHER" id="PTHR33840:SF2">
    <property type="entry name" value="TLE1 PHOSPHOLIPASE DOMAIN-CONTAINING PROTEIN"/>
    <property type="match status" value="1"/>
</dbReference>
<feature type="compositionally biased region" description="Basic and acidic residues" evidence="1">
    <location>
        <begin position="232"/>
        <end position="241"/>
    </location>
</feature>
<dbReference type="AlphaFoldDB" id="A0A9P5PQ05"/>
<gene>
    <name evidence="3" type="ORF">BDP27DRAFT_1227515</name>
</gene>
<feature type="compositionally biased region" description="Low complexity" evidence="1">
    <location>
        <begin position="342"/>
        <end position="351"/>
    </location>
</feature>
<feature type="region of interest" description="Disordered" evidence="1">
    <location>
        <begin position="232"/>
        <end position="251"/>
    </location>
</feature>
<sequence length="461" mass="51701">MSDDVVPKSRLHVLCFDGTAGEYGSENTNVVKLFALLKKNQPDQLCYYQAGIGAHFLCSGVVSPVFQWGAKILDEAFAWYLDAHVMDGYRFLMQNYHPGDKVCLFGFSRGAYTARALAGMLYKIGLLPRGNNQQVTFAYKLYTRTDKASISLSAGFKQTYCRPVDIEFLGVWDTVSSVGVVSTKTLPFTSSNSAIKRFRQALSLDERRVRFKPNLYHHDPPDLSGSTAAEVVEAKHSDPDGQTKLSNKSKPLSGYFRRKKTPYIVPQLVKTKEQTSQSQTDVLEVWFAGCHSDIGGGAVLNTTKQCLANIPLRWMIQQIIESQCGIQFDENALMELEIFISPSSSSSSIPSNGDNNDKISESNDLDSPVSQKSDTADAVKQLHDELVLEPPWWLLEILPMRTTYQDANCVWHTSYVFNLGRGREIYTQNPHFHITVKERIADSSLSYKPKAQWQGTQVYVE</sequence>
<dbReference type="Pfam" id="PF09994">
    <property type="entry name" value="T6SS_Tle1-like_cat"/>
    <property type="match status" value="1"/>
</dbReference>
<dbReference type="InterPro" id="IPR018712">
    <property type="entry name" value="Tle1-like_cat"/>
</dbReference>